<organism evidence="2 3">
    <name type="scientific">Candidatus Avichristensenella intestinipullorum</name>
    <dbReference type="NCBI Taxonomy" id="2840693"/>
    <lineage>
        <taxon>Bacteria</taxon>
        <taxon>Bacillati</taxon>
        <taxon>Bacillota</taxon>
        <taxon>Clostridia</taxon>
        <taxon>Candidatus Avichristensenella</taxon>
    </lineage>
</organism>
<evidence type="ECO:0000256" key="1">
    <source>
        <dbReference type="SAM" id="Phobius"/>
    </source>
</evidence>
<reference evidence="2" key="2">
    <citation type="journal article" date="2021" name="PeerJ">
        <title>Extensive microbial diversity within the chicken gut microbiome revealed by metagenomics and culture.</title>
        <authorList>
            <person name="Gilroy R."/>
            <person name="Ravi A."/>
            <person name="Getino M."/>
            <person name="Pursley I."/>
            <person name="Horton D.L."/>
            <person name="Alikhan N.F."/>
            <person name="Baker D."/>
            <person name="Gharbi K."/>
            <person name="Hall N."/>
            <person name="Watson M."/>
            <person name="Adriaenssens E.M."/>
            <person name="Foster-Nyarko E."/>
            <person name="Jarju S."/>
            <person name="Secka A."/>
            <person name="Antonio M."/>
            <person name="Oren A."/>
            <person name="Chaudhuri R.R."/>
            <person name="La Ragione R."/>
            <person name="Hildebrand F."/>
            <person name="Pallen M.J."/>
        </authorList>
    </citation>
    <scope>NUCLEOTIDE SEQUENCE</scope>
    <source>
        <strain evidence="2">ChiHile30-977</strain>
    </source>
</reference>
<dbReference type="EMBL" id="DVFI01000122">
    <property type="protein sequence ID" value="HIQ63740.1"/>
    <property type="molecule type" value="Genomic_DNA"/>
</dbReference>
<dbReference type="Proteomes" id="UP000886819">
    <property type="component" value="Unassembled WGS sequence"/>
</dbReference>
<reference evidence="2" key="1">
    <citation type="submission" date="2020-10" db="EMBL/GenBank/DDBJ databases">
        <authorList>
            <person name="Gilroy R."/>
        </authorList>
    </citation>
    <scope>NUCLEOTIDE SEQUENCE</scope>
    <source>
        <strain evidence="2">ChiHile30-977</strain>
    </source>
</reference>
<name>A0A9D1CJF0_9FIRM</name>
<feature type="transmembrane region" description="Helical" evidence="1">
    <location>
        <begin position="56"/>
        <end position="80"/>
    </location>
</feature>
<evidence type="ECO:0000313" key="3">
    <source>
        <dbReference type="Proteomes" id="UP000886819"/>
    </source>
</evidence>
<proteinExistence type="predicted"/>
<keyword evidence="1" id="KW-0812">Transmembrane</keyword>
<comment type="caution">
    <text evidence="2">The sequence shown here is derived from an EMBL/GenBank/DDBJ whole genome shotgun (WGS) entry which is preliminary data.</text>
</comment>
<accession>A0A9D1CJF0</accession>
<evidence type="ECO:0000313" key="2">
    <source>
        <dbReference type="EMBL" id="HIQ63740.1"/>
    </source>
</evidence>
<sequence>MIELYTVKRAIATDRISRKVVWDVPNGQKGQMGVQSKANPAVIWIVLHIMSNIGRWLAFSQLCIIMWLPVYLIEIGILSFGTNGEVCQRQTDAQEMRMCCP</sequence>
<keyword evidence="1" id="KW-0472">Membrane</keyword>
<dbReference type="AlphaFoldDB" id="A0A9D1CJF0"/>
<protein>
    <submittedName>
        <fullName evidence="2">Uncharacterized protein</fullName>
    </submittedName>
</protein>
<gene>
    <name evidence="2" type="ORF">IAA66_09200</name>
</gene>
<keyword evidence="1" id="KW-1133">Transmembrane helix</keyword>